<evidence type="ECO:0000256" key="1">
    <source>
        <dbReference type="ARBA" id="ARBA00000085"/>
    </source>
</evidence>
<dbReference type="SUPFAM" id="SSF47384">
    <property type="entry name" value="Homodimeric domain of signal transducing histidine kinase"/>
    <property type="match status" value="1"/>
</dbReference>
<keyword evidence="6" id="KW-0808">Transferase</keyword>
<dbReference type="RefSeq" id="WP_146313565.1">
    <property type="nucleotide sequence ID" value="NZ_VOHE01000010.1"/>
</dbReference>
<reference evidence="16 17" key="1">
    <citation type="submission" date="2019-07" db="EMBL/GenBank/DDBJ databases">
        <title>Luteimonas sp. YD-1 nov., isolated from acidic soil.</title>
        <authorList>
            <person name="Zhou J."/>
        </authorList>
    </citation>
    <scope>NUCLEOTIDE SEQUENCE [LARGE SCALE GENOMIC DNA]</scope>
    <source>
        <strain evidence="16 17">YD-1</strain>
    </source>
</reference>
<dbReference type="InterPro" id="IPR011006">
    <property type="entry name" value="CheY-like_superfamily"/>
</dbReference>
<dbReference type="InterPro" id="IPR000014">
    <property type="entry name" value="PAS"/>
</dbReference>
<feature type="transmembrane region" description="Helical" evidence="13">
    <location>
        <begin position="374"/>
        <end position="393"/>
    </location>
</feature>
<dbReference type="PROSITE" id="PS50283">
    <property type="entry name" value="NA_SOLUT_SYMP_3"/>
    <property type="match status" value="1"/>
</dbReference>
<comment type="caution">
    <text evidence="16">The sequence shown here is derived from an EMBL/GenBank/DDBJ whole genome shotgun (WGS) entry which is preliminary data.</text>
</comment>
<keyword evidence="12" id="KW-0175">Coiled coil</keyword>
<dbReference type="PRINTS" id="PR00344">
    <property type="entry name" value="BCTRLSENSOR"/>
</dbReference>
<dbReference type="CDD" id="cd00156">
    <property type="entry name" value="REC"/>
    <property type="match status" value="1"/>
</dbReference>
<comment type="similarity">
    <text evidence="3">Belongs to the sodium:solute symporter (SSF) (TC 2.A.21) family.</text>
</comment>
<keyword evidence="5 11" id="KW-0597">Phosphoprotein</keyword>
<dbReference type="PANTHER" id="PTHR43047:SF9">
    <property type="entry name" value="HISTIDINE KINASE"/>
    <property type="match status" value="1"/>
</dbReference>
<dbReference type="OrthoDB" id="9764438at2"/>
<dbReference type="SUPFAM" id="SSF52172">
    <property type="entry name" value="CheY-like"/>
    <property type="match status" value="1"/>
</dbReference>
<evidence type="ECO:0000256" key="6">
    <source>
        <dbReference type="ARBA" id="ARBA00022679"/>
    </source>
</evidence>
<evidence type="ECO:0000256" key="7">
    <source>
        <dbReference type="ARBA" id="ARBA00022692"/>
    </source>
</evidence>
<keyword evidence="7 13" id="KW-0812">Transmembrane</keyword>
<dbReference type="InterPro" id="IPR005467">
    <property type="entry name" value="His_kinase_dom"/>
</dbReference>
<dbReference type="InterPro" id="IPR036097">
    <property type="entry name" value="HisK_dim/P_sf"/>
</dbReference>
<feature type="transmembrane region" description="Helical" evidence="13">
    <location>
        <begin position="68"/>
        <end position="87"/>
    </location>
</feature>
<dbReference type="FunFam" id="3.30.565.10:FF:000049">
    <property type="entry name" value="Two-component sensor histidine kinase"/>
    <property type="match status" value="1"/>
</dbReference>
<dbReference type="SMART" id="SM00387">
    <property type="entry name" value="HATPase_c"/>
    <property type="match status" value="1"/>
</dbReference>
<sequence>MLPGWVLLLVSVGYAALLFAVAWIGDRYPLYPQRPWLRPLVYSLALAVYCSSWTFYGAVGTAVRSGIGYLPIYLGPLLLLLFGWRILERMARVAQDQNTVSIADFIASRFGRSQPLAALVATIALIAAVPYLALQYKAVAISLGVLGGQDPDGPALGDPALYVAALMALFSILFGTRQVDATEHRPGMMLAVALESVVKLVALVAVGLFASSWLGARELDYVAATRALVDVAPPVGFVAQCLLAFTAIFCLPRQFHVAIVECGNVADIRRARWMFSAYLVVITLMVVPIASAGMVLFGTAGEVAPDSFVLALPLAEQRDSLALLAYVGGFSAATGMVIVASVALATMVSNDLVMPLLLRRGWAERHGGDVARTVLWIRRIAIVCIAGMAWGYYRASGSDASLASFGLMSFAAVAQFAPALIGGLYWHGASRRGAEVGLSLGFAVWLYTLLLPTLTDAGWFDPAWVRDGPFGIHWLRPRQLFGLGGWDPLTHGTFWSLLANIGALLVVSARWRPSLDERLRAAPFLDPYAARAALVAGEWKGNVAIGDLLVLARRIVGERTAQRAFRQRARELSQELQPQAHADRNWVQFTERLLAAAVGAASARLVVTSLLKGSGMEVGEVVAVLDEAGQELRFNREILSNTLENIDQGVSVVDGDMCLVAWNRRYQQLFDYPDGMLYIGRPVADLIRYNAQRGELGPLTPEQIEEEVDKRIGYMRAGSPHVSERVRADGQVLQLRGQPLPGGGYATSYSDVTDFKRVERELREINEHLEQRVAERTREAEIAQESRSRFLTAVSHDVLQPLNAARLFTSALRESSEPQEQAHLAERVDTALRAAEELLDGLLDVSRLDAGKLQPEITDFDAGVLLRELAAQYAPMAAARSINMRVHAPALTVRSDRRLLRRVLQNFIANALRYTPRGRVVLGARLRGGQVALEVWDSGPGIPEHHMRQIYDEFHRYEQPFDWDGRGLGLGLSICQRISRLLGHALDARSTVGRGSVFSIVVPRGSPLAPDAGGAQPLDIDQGLHGLTVLCVDNDRDILSGMHALLSRWGVRTVTATTVDEALERLSERPDVLLVDYHLHDRLDGLDTLDALRGAAGCALPGALLTADGSDALKRAARERGYRVLTKPVKPASLRAFLAAQRRRVDAEA</sequence>
<feature type="domain" description="Response regulatory" evidence="15">
    <location>
        <begin position="1028"/>
        <end position="1142"/>
    </location>
</feature>
<comment type="subcellular location">
    <subcellularLocation>
        <location evidence="2">Membrane</location>
        <topology evidence="2">Multi-pass membrane protein</topology>
    </subcellularLocation>
</comment>
<dbReference type="SMART" id="SM00448">
    <property type="entry name" value="REC"/>
    <property type="match status" value="1"/>
</dbReference>
<dbReference type="InterPro" id="IPR003661">
    <property type="entry name" value="HisK_dim/P_dom"/>
</dbReference>
<feature type="transmembrane region" description="Helical" evidence="13">
    <location>
        <begin position="188"/>
        <end position="211"/>
    </location>
</feature>
<evidence type="ECO:0000256" key="8">
    <source>
        <dbReference type="ARBA" id="ARBA00022777"/>
    </source>
</evidence>
<evidence type="ECO:0000256" key="13">
    <source>
        <dbReference type="SAM" id="Phobius"/>
    </source>
</evidence>
<feature type="transmembrane region" description="Helical" evidence="13">
    <location>
        <begin position="36"/>
        <end position="56"/>
    </location>
</feature>
<dbReference type="CDD" id="cd00130">
    <property type="entry name" value="PAS"/>
    <property type="match status" value="1"/>
</dbReference>
<dbReference type="GO" id="GO:0000155">
    <property type="term" value="F:phosphorelay sensor kinase activity"/>
    <property type="evidence" value="ECO:0007669"/>
    <property type="project" value="InterPro"/>
</dbReference>
<dbReference type="InterPro" id="IPR038377">
    <property type="entry name" value="Na/Glc_symporter_sf"/>
</dbReference>
<organism evidence="16 17">
    <name type="scientific">Luteimonas wenzhouensis</name>
    <dbReference type="NCBI Taxonomy" id="2599615"/>
    <lineage>
        <taxon>Bacteria</taxon>
        <taxon>Pseudomonadati</taxon>
        <taxon>Pseudomonadota</taxon>
        <taxon>Gammaproteobacteria</taxon>
        <taxon>Lysobacterales</taxon>
        <taxon>Lysobacteraceae</taxon>
        <taxon>Luteimonas</taxon>
    </lineage>
</organism>
<keyword evidence="9 13" id="KW-1133">Transmembrane helix</keyword>
<protein>
    <recommendedName>
        <fullName evidence="4">histidine kinase</fullName>
        <ecNumber evidence="4">2.7.13.3</ecNumber>
    </recommendedName>
</protein>
<dbReference type="Pfam" id="PF00512">
    <property type="entry name" value="HisKA"/>
    <property type="match status" value="1"/>
</dbReference>
<feature type="transmembrane region" description="Helical" evidence="13">
    <location>
        <begin position="320"/>
        <end position="353"/>
    </location>
</feature>
<evidence type="ECO:0000256" key="2">
    <source>
        <dbReference type="ARBA" id="ARBA00004141"/>
    </source>
</evidence>
<evidence type="ECO:0000256" key="9">
    <source>
        <dbReference type="ARBA" id="ARBA00022989"/>
    </source>
</evidence>
<evidence type="ECO:0000256" key="12">
    <source>
        <dbReference type="SAM" id="Coils"/>
    </source>
</evidence>
<dbReference type="GO" id="GO:0009927">
    <property type="term" value="F:histidine phosphotransfer kinase activity"/>
    <property type="evidence" value="ECO:0007669"/>
    <property type="project" value="TreeGrafter"/>
</dbReference>
<dbReference type="PROSITE" id="PS50109">
    <property type="entry name" value="HIS_KIN"/>
    <property type="match status" value="1"/>
</dbReference>
<name>A0A5C5TV18_9GAMM</name>
<evidence type="ECO:0000313" key="17">
    <source>
        <dbReference type="Proteomes" id="UP000315949"/>
    </source>
</evidence>
<dbReference type="EC" id="2.7.13.3" evidence="4"/>
<feature type="coiled-coil region" evidence="12">
    <location>
        <begin position="755"/>
        <end position="786"/>
    </location>
</feature>
<dbReference type="GO" id="GO:0005886">
    <property type="term" value="C:plasma membrane"/>
    <property type="evidence" value="ECO:0007669"/>
    <property type="project" value="TreeGrafter"/>
</dbReference>
<comment type="catalytic activity">
    <reaction evidence="1">
        <text>ATP + protein L-histidine = ADP + protein N-phospho-L-histidine.</text>
        <dbReference type="EC" id="2.7.13.3"/>
    </reaction>
</comment>
<feature type="modified residue" description="4-aspartylphosphate" evidence="11">
    <location>
        <position position="1076"/>
    </location>
</feature>
<dbReference type="Pfam" id="PF00072">
    <property type="entry name" value="Response_reg"/>
    <property type="match status" value="1"/>
</dbReference>
<keyword evidence="8" id="KW-0418">Kinase</keyword>
<dbReference type="Pfam" id="PF02518">
    <property type="entry name" value="HATPase_c"/>
    <property type="match status" value="1"/>
</dbReference>
<dbReference type="EMBL" id="VOHE01000010">
    <property type="protein sequence ID" value="TWT17050.1"/>
    <property type="molecule type" value="Genomic_DNA"/>
</dbReference>
<keyword evidence="10 13" id="KW-0472">Membrane</keyword>
<feature type="transmembrane region" description="Helical" evidence="13">
    <location>
        <begin position="438"/>
        <end position="460"/>
    </location>
</feature>
<proteinExistence type="inferred from homology"/>
<dbReference type="CDD" id="cd00075">
    <property type="entry name" value="HATPase"/>
    <property type="match status" value="1"/>
</dbReference>
<dbReference type="Gene3D" id="1.10.287.130">
    <property type="match status" value="1"/>
</dbReference>
<evidence type="ECO:0000259" key="14">
    <source>
        <dbReference type="PROSITE" id="PS50109"/>
    </source>
</evidence>
<dbReference type="InterPro" id="IPR003594">
    <property type="entry name" value="HATPase_dom"/>
</dbReference>
<dbReference type="Proteomes" id="UP000315949">
    <property type="component" value="Unassembled WGS sequence"/>
</dbReference>
<dbReference type="GO" id="GO:0022857">
    <property type="term" value="F:transmembrane transporter activity"/>
    <property type="evidence" value="ECO:0007669"/>
    <property type="project" value="InterPro"/>
</dbReference>
<dbReference type="InterPro" id="IPR001789">
    <property type="entry name" value="Sig_transdc_resp-reg_receiver"/>
</dbReference>
<evidence type="ECO:0000256" key="11">
    <source>
        <dbReference type="PROSITE-ProRule" id="PRU00169"/>
    </source>
</evidence>
<feature type="transmembrane region" description="Helical" evidence="13">
    <location>
        <begin position="159"/>
        <end position="176"/>
    </location>
</feature>
<dbReference type="CDD" id="cd10322">
    <property type="entry name" value="SLC5sbd"/>
    <property type="match status" value="1"/>
</dbReference>
<accession>A0A5C5TV18</accession>
<dbReference type="Gene3D" id="1.20.1730.10">
    <property type="entry name" value="Sodium/glucose cotransporter"/>
    <property type="match status" value="1"/>
</dbReference>
<dbReference type="InterPro" id="IPR036890">
    <property type="entry name" value="HATPase_C_sf"/>
</dbReference>
<dbReference type="CDD" id="cd00082">
    <property type="entry name" value="HisKA"/>
    <property type="match status" value="1"/>
</dbReference>
<dbReference type="NCBIfam" id="NF041832">
    <property type="entry name" value="near_NosP_CTERM"/>
    <property type="match status" value="1"/>
</dbReference>
<dbReference type="SUPFAM" id="SSF55785">
    <property type="entry name" value="PYP-like sensor domain (PAS domain)"/>
    <property type="match status" value="1"/>
</dbReference>
<evidence type="ECO:0000259" key="15">
    <source>
        <dbReference type="PROSITE" id="PS50110"/>
    </source>
</evidence>
<dbReference type="PROSITE" id="PS50110">
    <property type="entry name" value="RESPONSE_REGULATORY"/>
    <property type="match status" value="1"/>
</dbReference>
<dbReference type="Gene3D" id="3.40.50.2300">
    <property type="match status" value="1"/>
</dbReference>
<dbReference type="Gene3D" id="3.30.450.20">
    <property type="entry name" value="PAS domain"/>
    <property type="match status" value="1"/>
</dbReference>
<feature type="transmembrane region" description="Helical" evidence="13">
    <location>
        <begin position="116"/>
        <end position="139"/>
    </location>
</feature>
<dbReference type="Gene3D" id="3.30.565.10">
    <property type="entry name" value="Histidine kinase-like ATPase, C-terminal domain"/>
    <property type="match status" value="1"/>
</dbReference>
<feature type="transmembrane region" description="Helical" evidence="13">
    <location>
        <begin position="6"/>
        <end position="24"/>
    </location>
</feature>
<dbReference type="InterPro" id="IPR004358">
    <property type="entry name" value="Sig_transdc_His_kin-like_C"/>
</dbReference>
<dbReference type="AlphaFoldDB" id="A0A5C5TV18"/>
<evidence type="ECO:0000256" key="10">
    <source>
        <dbReference type="ARBA" id="ARBA00023136"/>
    </source>
</evidence>
<feature type="domain" description="Histidine kinase" evidence="14">
    <location>
        <begin position="793"/>
        <end position="1006"/>
    </location>
</feature>
<feature type="transmembrane region" description="Helical" evidence="13">
    <location>
        <begin position="405"/>
        <end position="426"/>
    </location>
</feature>
<evidence type="ECO:0000256" key="3">
    <source>
        <dbReference type="ARBA" id="ARBA00006434"/>
    </source>
</evidence>
<keyword evidence="17" id="KW-1185">Reference proteome</keyword>
<dbReference type="InterPro" id="IPR001734">
    <property type="entry name" value="Na/solute_symporter"/>
</dbReference>
<feature type="transmembrane region" description="Helical" evidence="13">
    <location>
        <begin position="231"/>
        <end position="252"/>
    </location>
</feature>
<evidence type="ECO:0000256" key="5">
    <source>
        <dbReference type="ARBA" id="ARBA00022553"/>
    </source>
</evidence>
<dbReference type="SUPFAM" id="SSF55874">
    <property type="entry name" value="ATPase domain of HSP90 chaperone/DNA topoisomerase II/histidine kinase"/>
    <property type="match status" value="1"/>
</dbReference>
<dbReference type="InterPro" id="IPR035965">
    <property type="entry name" value="PAS-like_dom_sf"/>
</dbReference>
<dbReference type="PANTHER" id="PTHR43047">
    <property type="entry name" value="TWO-COMPONENT HISTIDINE PROTEIN KINASE"/>
    <property type="match status" value="1"/>
</dbReference>
<dbReference type="SMART" id="SM00388">
    <property type="entry name" value="HisKA"/>
    <property type="match status" value="1"/>
</dbReference>
<gene>
    <name evidence="16" type="ORF">FQY79_14295</name>
</gene>
<feature type="transmembrane region" description="Helical" evidence="13">
    <location>
        <begin position="273"/>
        <end position="300"/>
    </location>
</feature>
<evidence type="ECO:0000313" key="16">
    <source>
        <dbReference type="EMBL" id="TWT17050.1"/>
    </source>
</evidence>
<evidence type="ECO:0000256" key="4">
    <source>
        <dbReference type="ARBA" id="ARBA00012438"/>
    </source>
</evidence>
<dbReference type="Pfam" id="PF12860">
    <property type="entry name" value="PAS_7"/>
    <property type="match status" value="1"/>
</dbReference>